<reference evidence="4" key="1">
    <citation type="submission" date="2011-04" db="EMBL/GenBank/DDBJ databases">
        <title>Evolution of plant cell wall degrading machinery underlies the functional diversity of forest fungi.</title>
        <authorList>
            <consortium name="US DOE Joint Genome Institute (JGI-PGF)"/>
            <person name="Eastwood D.C."/>
            <person name="Floudas D."/>
            <person name="Binder M."/>
            <person name="Majcherczyk A."/>
            <person name="Schneider P."/>
            <person name="Aerts A."/>
            <person name="Asiegbu F.O."/>
            <person name="Baker S.E."/>
            <person name="Barry K."/>
            <person name="Bendiksby M."/>
            <person name="Blumentritt M."/>
            <person name="Coutinho P.M."/>
            <person name="Cullen D."/>
            <person name="Cullen D."/>
            <person name="Gathman A."/>
            <person name="Goodell B."/>
            <person name="Henrissat B."/>
            <person name="Ihrmark K."/>
            <person name="Kauserud H."/>
            <person name="Kohler A."/>
            <person name="LaButti K."/>
            <person name="Lapidus A."/>
            <person name="Lavin J.L."/>
            <person name="Lee Y.-H."/>
            <person name="Lindquist E."/>
            <person name="Lilly W."/>
            <person name="Lucas S."/>
            <person name="Morin E."/>
            <person name="Murat C."/>
            <person name="Oguiza J.A."/>
            <person name="Park J."/>
            <person name="Pisabarro A.G."/>
            <person name="Riley R."/>
            <person name="Rosling A."/>
            <person name="Salamov A."/>
            <person name="Schmidt O."/>
            <person name="Schmutz J."/>
            <person name="Skrede I."/>
            <person name="Stenlid J."/>
            <person name="Wiebenga A."/>
            <person name="Xie X."/>
            <person name="Kues U."/>
            <person name="Hibbett D.S."/>
            <person name="Hoffmeister D."/>
            <person name="Hogberg N."/>
            <person name="Martin F."/>
            <person name="Grigoriev I.V."/>
            <person name="Watkinson S.C."/>
        </authorList>
    </citation>
    <scope>NUCLEOTIDE SEQUENCE</scope>
    <source>
        <strain evidence="4">S7.9</strain>
    </source>
</reference>
<feature type="non-terminal residue" evidence="4">
    <location>
        <position position="210"/>
    </location>
</feature>
<dbReference type="KEGG" id="sla:SERLADRAFT_456582"/>
<dbReference type="InterPro" id="IPR047187">
    <property type="entry name" value="SF1_C_Upf1"/>
</dbReference>
<sequence length="210" mass="23676">MIMIKTMADNNSNVVLSGDPKQLGPIIRSGVARELGLDISYIERLMTTEAYDMRIYTGTTVVKLVKNFRSHKIILQFPNERFYGNDLEPCADRKIANAMLGSSQLATKYFPIVFHAVHGRDQQEASSPSFFNIDEITQVKTYVEALRADRLYRATDDDIGIIAPYHAQCLKLRAALRAVADSIKVGSVEEFQGQERKIIIVSTVRSNRDF</sequence>
<accession>F8NHL2</accession>
<dbReference type="OrthoDB" id="6513042at2759"/>
<dbReference type="Gene3D" id="3.40.50.300">
    <property type="entry name" value="P-loop containing nucleotide triphosphate hydrolases"/>
    <property type="match status" value="2"/>
</dbReference>
<evidence type="ECO:0000259" key="3">
    <source>
        <dbReference type="Pfam" id="PF13087"/>
    </source>
</evidence>
<dbReference type="AlphaFoldDB" id="F8NHL2"/>
<dbReference type="HOGENOM" id="CLU_001666_1_1_1"/>
<dbReference type="InterPro" id="IPR041679">
    <property type="entry name" value="DNA2/NAM7-like_C"/>
</dbReference>
<dbReference type="Proteomes" id="UP000008064">
    <property type="component" value="Unassembled WGS sequence"/>
</dbReference>
<dbReference type="GO" id="GO:0005737">
    <property type="term" value="C:cytoplasm"/>
    <property type="evidence" value="ECO:0007669"/>
    <property type="project" value="UniProtKB-SubCell"/>
</dbReference>
<proteinExistence type="predicted"/>
<gene>
    <name evidence="4" type="ORF">SERLADRAFT_456582</name>
</gene>
<protein>
    <recommendedName>
        <fullName evidence="3">DNA2/NAM7 helicase-like C-terminal domain-containing protein</fullName>
    </recommendedName>
</protein>
<dbReference type="Pfam" id="PF13087">
    <property type="entry name" value="AAA_12"/>
    <property type="match status" value="1"/>
</dbReference>
<dbReference type="InterPro" id="IPR027417">
    <property type="entry name" value="P-loop_NTPase"/>
</dbReference>
<dbReference type="SUPFAM" id="SSF52540">
    <property type="entry name" value="P-loop containing nucleoside triphosphate hydrolases"/>
    <property type="match status" value="1"/>
</dbReference>
<evidence type="ECO:0000313" key="4">
    <source>
        <dbReference type="EMBL" id="EGO29183.1"/>
    </source>
</evidence>
<dbReference type="RefSeq" id="XP_007313425.1">
    <property type="nucleotide sequence ID" value="XM_007313363.1"/>
</dbReference>
<keyword evidence="2" id="KW-0963">Cytoplasm</keyword>
<organism>
    <name type="scientific">Serpula lacrymans var. lacrymans (strain S7.9)</name>
    <name type="common">Dry rot fungus</name>
    <dbReference type="NCBI Taxonomy" id="578457"/>
    <lineage>
        <taxon>Eukaryota</taxon>
        <taxon>Fungi</taxon>
        <taxon>Dikarya</taxon>
        <taxon>Basidiomycota</taxon>
        <taxon>Agaricomycotina</taxon>
        <taxon>Agaricomycetes</taxon>
        <taxon>Agaricomycetidae</taxon>
        <taxon>Boletales</taxon>
        <taxon>Coniophorineae</taxon>
        <taxon>Serpulaceae</taxon>
        <taxon>Serpula</taxon>
    </lineage>
</organism>
<comment type="subcellular location">
    <subcellularLocation>
        <location evidence="1">Cytoplasm</location>
    </subcellularLocation>
</comment>
<dbReference type="GeneID" id="18817367"/>
<dbReference type="EMBL" id="GL945429">
    <property type="protein sequence ID" value="EGO29183.1"/>
    <property type="molecule type" value="Genomic_DNA"/>
</dbReference>
<dbReference type="CDD" id="cd18808">
    <property type="entry name" value="SF1_C_Upf1"/>
    <property type="match status" value="1"/>
</dbReference>
<feature type="domain" description="DNA2/NAM7 helicase-like C-terminal" evidence="3">
    <location>
        <begin position="38"/>
        <end position="208"/>
    </location>
</feature>
<evidence type="ECO:0000256" key="1">
    <source>
        <dbReference type="ARBA" id="ARBA00004496"/>
    </source>
</evidence>
<name>F8NHL2_SERL9</name>
<dbReference type="PANTHER" id="PTHR45418">
    <property type="entry name" value="CANCER/TESTIS ANTIGEN 55"/>
    <property type="match status" value="1"/>
</dbReference>
<evidence type="ECO:0000256" key="2">
    <source>
        <dbReference type="ARBA" id="ARBA00022490"/>
    </source>
</evidence>
<dbReference type="PANTHER" id="PTHR45418:SF1">
    <property type="entry name" value="CANCER_TESTIS ANTIGEN 55"/>
    <property type="match status" value="1"/>
</dbReference>